<feature type="domain" description="Acyl-CoA dehydrogenase/oxidase N-terminal" evidence="8">
    <location>
        <begin position="9"/>
        <end position="124"/>
    </location>
</feature>
<dbReference type="AlphaFoldDB" id="A0A972NZ77"/>
<keyword evidence="5" id="KW-0560">Oxidoreductase</keyword>
<dbReference type="InterPro" id="IPR006091">
    <property type="entry name" value="Acyl-CoA_Oxase/DH_mid-dom"/>
</dbReference>
<dbReference type="GO" id="GO:0050660">
    <property type="term" value="F:flavin adenine dinucleotide binding"/>
    <property type="evidence" value="ECO:0007669"/>
    <property type="project" value="InterPro"/>
</dbReference>
<dbReference type="InterPro" id="IPR013786">
    <property type="entry name" value="AcylCoA_DH/ox_N"/>
</dbReference>
<proteinExistence type="inferred from homology"/>
<evidence type="ECO:0000256" key="1">
    <source>
        <dbReference type="ARBA" id="ARBA00001974"/>
    </source>
</evidence>
<sequence length="389" mass="43476">MSDSLESIDQVEFRAQVRAFLDEALTPDLRQAGREQIGVFAPPEIGRVWHRKLYERDWITPTWPKEYGGRGWGAAQKYIFEQECALANAPTLSSAGLLMLGPILIHFGTTEQKARFLPRLRSGEDYWCQGYSEPGAGSDLAALKCRAHREGEEYIVDGTKIWTTHAHCADWIFLLVRTSTNQRPQEGISFLLVDMHSPGVTVHPIISMSGEHEVNQVFFDGVRTPVANRIGEEGAGWTVAKRLLEFERSGVYGPRVRRLLLQARRIAQEDEERWKDADFRRRYAELSIECDALEAGELRMLTGNDSKNTGVTTSLLKLAGTETLQRASELCVLAAGEASLSTYDPAESDTARRDAQVAMARYLNMRAATIYGGSSEIQRNILAKAALQL</sequence>
<reference evidence="9 10" key="1">
    <citation type="submission" date="2019-11" db="EMBL/GenBank/DDBJ databases">
        <title>Metabolism of dissolved organic matter in forest soils.</title>
        <authorList>
            <person name="Cyle K.T."/>
            <person name="Wilhelm R.C."/>
            <person name="Martinez C.E."/>
        </authorList>
    </citation>
    <scope>NUCLEOTIDE SEQUENCE [LARGE SCALE GENOMIC DNA]</scope>
    <source>
        <strain evidence="9 10">5N</strain>
    </source>
</reference>
<dbReference type="Pfam" id="PF02771">
    <property type="entry name" value="Acyl-CoA_dh_N"/>
    <property type="match status" value="1"/>
</dbReference>
<dbReference type="InterPro" id="IPR052161">
    <property type="entry name" value="Mycobact_Acyl-CoA_DH"/>
</dbReference>
<dbReference type="PANTHER" id="PTHR43292">
    <property type="entry name" value="ACYL-COA DEHYDROGENASE"/>
    <property type="match status" value="1"/>
</dbReference>
<dbReference type="Gene3D" id="1.10.540.10">
    <property type="entry name" value="Acyl-CoA dehydrogenase/oxidase, N-terminal domain"/>
    <property type="match status" value="1"/>
</dbReference>
<evidence type="ECO:0000313" key="9">
    <source>
        <dbReference type="EMBL" id="NPT62516.1"/>
    </source>
</evidence>
<dbReference type="InterPro" id="IPR009075">
    <property type="entry name" value="AcylCo_DH/oxidase_C"/>
</dbReference>
<dbReference type="Gene3D" id="2.40.110.10">
    <property type="entry name" value="Butyryl-CoA Dehydrogenase, subunit A, domain 2"/>
    <property type="match status" value="1"/>
</dbReference>
<comment type="caution">
    <text evidence="9">The sequence shown here is derived from an EMBL/GenBank/DDBJ whole genome shotgun (WGS) entry which is preliminary data.</text>
</comment>
<keyword evidence="4" id="KW-0274">FAD</keyword>
<comment type="cofactor">
    <cofactor evidence="1">
        <name>FAD</name>
        <dbReference type="ChEBI" id="CHEBI:57692"/>
    </cofactor>
</comment>
<accession>A0A972NZ77</accession>
<dbReference type="PANTHER" id="PTHR43292:SF3">
    <property type="entry name" value="ACYL-COA DEHYDROGENASE FADE29"/>
    <property type="match status" value="1"/>
</dbReference>
<evidence type="ECO:0000259" key="7">
    <source>
        <dbReference type="Pfam" id="PF02770"/>
    </source>
</evidence>
<dbReference type="InterPro" id="IPR036250">
    <property type="entry name" value="AcylCo_DH-like_C"/>
</dbReference>
<feature type="domain" description="Acyl-CoA oxidase/dehydrogenase middle" evidence="7">
    <location>
        <begin position="128"/>
        <end position="220"/>
    </location>
</feature>
<comment type="similarity">
    <text evidence="2">Belongs to the acyl-CoA dehydrogenase family.</text>
</comment>
<dbReference type="GO" id="GO:0016627">
    <property type="term" value="F:oxidoreductase activity, acting on the CH-CH group of donors"/>
    <property type="evidence" value="ECO:0007669"/>
    <property type="project" value="InterPro"/>
</dbReference>
<dbReference type="InterPro" id="IPR009100">
    <property type="entry name" value="AcylCoA_DH/oxidase_NM_dom_sf"/>
</dbReference>
<dbReference type="GO" id="GO:0005886">
    <property type="term" value="C:plasma membrane"/>
    <property type="evidence" value="ECO:0007669"/>
    <property type="project" value="TreeGrafter"/>
</dbReference>
<dbReference type="InterPro" id="IPR046373">
    <property type="entry name" value="Acyl-CoA_Oxase/DH_mid-dom_sf"/>
</dbReference>
<organism evidence="9 10">
    <name type="scientific">Paraburkholderia elongata</name>
    <dbReference type="NCBI Taxonomy" id="2675747"/>
    <lineage>
        <taxon>Bacteria</taxon>
        <taxon>Pseudomonadati</taxon>
        <taxon>Pseudomonadota</taxon>
        <taxon>Betaproteobacteria</taxon>
        <taxon>Burkholderiales</taxon>
        <taxon>Burkholderiaceae</taxon>
        <taxon>Paraburkholderia</taxon>
    </lineage>
</organism>
<dbReference type="Pfam" id="PF02770">
    <property type="entry name" value="Acyl-CoA_dh_M"/>
    <property type="match status" value="1"/>
</dbReference>
<dbReference type="RefSeq" id="WP_172178980.1">
    <property type="nucleotide sequence ID" value="NZ_WOEZ01000330.1"/>
</dbReference>
<evidence type="ECO:0000256" key="4">
    <source>
        <dbReference type="ARBA" id="ARBA00022827"/>
    </source>
</evidence>
<dbReference type="SUPFAM" id="SSF47203">
    <property type="entry name" value="Acyl-CoA dehydrogenase C-terminal domain-like"/>
    <property type="match status" value="1"/>
</dbReference>
<evidence type="ECO:0000256" key="2">
    <source>
        <dbReference type="ARBA" id="ARBA00009347"/>
    </source>
</evidence>
<dbReference type="Pfam" id="PF00441">
    <property type="entry name" value="Acyl-CoA_dh_1"/>
    <property type="match status" value="1"/>
</dbReference>
<evidence type="ECO:0000313" key="10">
    <source>
        <dbReference type="Proteomes" id="UP000655523"/>
    </source>
</evidence>
<keyword evidence="10" id="KW-1185">Reference proteome</keyword>
<dbReference type="Proteomes" id="UP000655523">
    <property type="component" value="Unassembled WGS sequence"/>
</dbReference>
<evidence type="ECO:0000256" key="5">
    <source>
        <dbReference type="ARBA" id="ARBA00023002"/>
    </source>
</evidence>
<evidence type="ECO:0000259" key="8">
    <source>
        <dbReference type="Pfam" id="PF02771"/>
    </source>
</evidence>
<dbReference type="InterPro" id="IPR037069">
    <property type="entry name" value="AcylCoA_DH/ox_N_sf"/>
</dbReference>
<gene>
    <name evidence="9" type="ORF">GNZ13_50500</name>
</gene>
<dbReference type="Gene3D" id="1.20.140.10">
    <property type="entry name" value="Butyryl-CoA Dehydrogenase, subunit A, domain 3"/>
    <property type="match status" value="1"/>
</dbReference>
<keyword evidence="3" id="KW-0285">Flavoprotein</keyword>
<dbReference type="EMBL" id="WOEZ01000330">
    <property type="protein sequence ID" value="NPT62516.1"/>
    <property type="molecule type" value="Genomic_DNA"/>
</dbReference>
<evidence type="ECO:0000256" key="3">
    <source>
        <dbReference type="ARBA" id="ARBA00022630"/>
    </source>
</evidence>
<name>A0A972NZ77_9BURK</name>
<feature type="domain" description="Acyl-CoA dehydrogenase/oxidase C-terminal" evidence="6">
    <location>
        <begin position="234"/>
        <end position="386"/>
    </location>
</feature>
<evidence type="ECO:0000259" key="6">
    <source>
        <dbReference type="Pfam" id="PF00441"/>
    </source>
</evidence>
<protein>
    <submittedName>
        <fullName evidence="9">Acyl-CoA dehydrogenase</fullName>
    </submittedName>
</protein>
<dbReference type="SUPFAM" id="SSF56645">
    <property type="entry name" value="Acyl-CoA dehydrogenase NM domain-like"/>
    <property type="match status" value="1"/>
</dbReference>